<feature type="compositionally biased region" description="Polar residues" evidence="1">
    <location>
        <begin position="381"/>
        <end position="396"/>
    </location>
</feature>
<reference evidence="3" key="1">
    <citation type="submission" date="2019-04" db="EMBL/GenBank/DDBJ databases">
        <title>Friends and foes A comparative genomics studyof 23 Aspergillus species from section Flavi.</title>
        <authorList>
            <consortium name="DOE Joint Genome Institute"/>
            <person name="Kjaerbolling I."/>
            <person name="Vesth T."/>
            <person name="Frisvad J.C."/>
            <person name="Nybo J.L."/>
            <person name="Theobald S."/>
            <person name="Kildgaard S."/>
            <person name="Isbrandt T."/>
            <person name="Kuo A."/>
            <person name="Sato A."/>
            <person name="Lyhne E.K."/>
            <person name="Kogle M.E."/>
            <person name="Wiebenga A."/>
            <person name="Kun R.S."/>
            <person name="Lubbers R.J."/>
            <person name="Makela M.R."/>
            <person name="Barry K."/>
            <person name="Chovatia M."/>
            <person name="Clum A."/>
            <person name="Daum C."/>
            <person name="Haridas S."/>
            <person name="He G."/>
            <person name="LaButti K."/>
            <person name="Lipzen A."/>
            <person name="Mondo S."/>
            <person name="Riley R."/>
            <person name="Salamov A."/>
            <person name="Simmons B.A."/>
            <person name="Magnuson J.K."/>
            <person name="Henrissat B."/>
            <person name="Mortensen U.H."/>
            <person name="Larsen T.O."/>
            <person name="Devries R.P."/>
            <person name="Grigoriev I.V."/>
            <person name="Machida M."/>
            <person name="Baker S.E."/>
            <person name="Andersen M.R."/>
        </authorList>
    </citation>
    <scope>NUCLEOTIDE SEQUENCE [LARGE SCALE GENOMIC DNA]</scope>
    <source>
        <strain evidence="3">CBS 130017</strain>
    </source>
</reference>
<organism evidence="2 3">
    <name type="scientific">Aspergillus sergii</name>
    <dbReference type="NCBI Taxonomy" id="1034303"/>
    <lineage>
        <taxon>Eukaryota</taxon>
        <taxon>Fungi</taxon>
        <taxon>Dikarya</taxon>
        <taxon>Ascomycota</taxon>
        <taxon>Pezizomycotina</taxon>
        <taxon>Eurotiomycetes</taxon>
        <taxon>Eurotiomycetidae</taxon>
        <taxon>Eurotiales</taxon>
        <taxon>Aspergillaceae</taxon>
        <taxon>Aspergillus</taxon>
        <taxon>Aspergillus subgen. Circumdati</taxon>
    </lineage>
</organism>
<evidence type="ECO:0000256" key="1">
    <source>
        <dbReference type="SAM" id="MobiDB-lite"/>
    </source>
</evidence>
<feature type="compositionally biased region" description="Polar residues" evidence="1">
    <location>
        <begin position="358"/>
        <end position="374"/>
    </location>
</feature>
<evidence type="ECO:0000313" key="2">
    <source>
        <dbReference type="EMBL" id="KAE8325087.1"/>
    </source>
</evidence>
<proteinExistence type="predicted"/>
<feature type="region of interest" description="Disordered" evidence="1">
    <location>
        <begin position="331"/>
        <end position="402"/>
    </location>
</feature>
<evidence type="ECO:0000313" key="3">
    <source>
        <dbReference type="Proteomes" id="UP000325945"/>
    </source>
</evidence>
<keyword evidence="3" id="KW-1185">Reference proteome</keyword>
<dbReference type="Proteomes" id="UP000325945">
    <property type="component" value="Unassembled WGS sequence"/>
</dbReference>
<protein>
    <recommendedName>
        <fullName evidence="4">Protein NO VEIN C-terminal domain-containing protein</fullName>
    </recommendedName>
</protein>
<dbReference type="EMBL" id="ML741811">
    <property type="protein sequence ID" value="KAE8325087.1"/>
    <property type="molecule type" value="Genomic_DNA"/>
</dbReference>
<accession>A0A5N6WVZ2</accession>
<name>A0A5N6WVZ2_9EURO</name>
<sequence length="629" mass="71152">MSIFGQGEQSLVYLPAERAWLTPASCVWADAQRIGEKYGISTLYPELEDFFRSTLKVQVPTTETYIEQLRILASHDPENVAEIKTAIDKMVALSPRPNDLEGLHEIAFLTVEMPSGSVGLLRPTDTFFIADRIEYRSTFQGKVSILDFSLEEVRRLDRLLKSLSPEDRYISRIVQEKTMVEQPSSEPCLSETRAFRRKAKHIYRCALHYHTSNLELQSLQTLQQLRSAVVYESDGFKKVSTLRLNEIAASVQNDTGLVHIDDSNETLHIYIPRGQSDRQRCYCLVLPNALIRLFGLRDPAAFLTLQLVFASSENMIDHVLDGNGIIRISDEPQVSISSDSEDGDETYSLSDLEHTDNPQESYTPQSTPATVTELSSSSSSTDANNTVISNHSTPPSERSAEPYISEQPYIQLLEKVIRLARQVTLSQALRGPNAAQNNENLSNEPAFRLQGENQLEHDFKVGAAGELFIFELLLAELPGLNRTNWRSNIRKRVSVHPEYQDLTPWNGAETADIIYHDINSALTNILIDAGSLSNAQWQGARPTYYIEVKTTTGELETSFFMSKGQYRRMQRMQIWPSDGFPDEVYIVFRVYRLGRDSMRVQAYVDPESLRLQGRLTFTPETYSVCPNLA</sequence>
<evidence type="ECO:0008006" key="4">
    <source>
        <dbReference type="Google" id="ProtNLM"/>
    </source>
</evidence>
<dbReference type="AlphaFoldDB" id="A0A5N6WVZ2"/>
<gene>
    <name evidence="2" type="ORF">BDV39DRAFT_207210</name>
</gene>